<reference evidence="1" key="1">
    <citation type="submission" date="2019-09" db="EMBL/GenBank/DDBJ databases">
        <authorList>
            <person name="Needham M D."/>
        </authorList>
    </citation>
    <scope>NUCLEOTIDE SEQUENCE</scope>
</reference>
<dbReference type="Gene3D" id="3.40.630.40">
    <property type="entry name" value="Zn-dependent exopeptidases"/>
    <property type="match status" value="1"/>
</dbReference>
<name>A0A5E8CGF3_9ZZZZ</name>
<proteinExistence type="predicted"/>
<organism evidence="1">
    <name type="scientific">seawater metagenome</name>
    <dbReference type="NCBI Taxonomy" id="1561972"/>
    <lineage>
        <taxon>unclassified sequences</taxon>
        <taxon>metagenomes</taxon>
        <taxon>ecological metagenomes</taxon>
    </lineage>
</organism>
<gene>
    <name evidence="1" type="ORF">CPAV1605_238</name>
</gene>
<evidence type="ECO:0000313" key="1">
    <source>
        <dbReference type="EMBL" id="VVU94513.1"/>
    </source>
</evidence>
<sequence>MIPLTKYIEYKKGTLPILLISAHGGYMIPDEIPDRKNGNLCPDLKTIEFSLDLYNQANEIWGGVPHLLICNLSRSKIDLNRSKYIGTECKETQEIWDKWFNYIEEIIGNIKRDYGYGIIFDIHGHGDLANKIWLGYGLNKIKLDTNQFNENSIQNLIKLGNHNSKDILIEKRSLGYIINKLYNKDMCLPNFENKIGSQRYLSGGLIIKKYGCNGLFDAIQIEIPNSLRTDPKKRIEFIKIFLESILLFLSQNLHINIFHPT</sequence>
<dbReference type="EMBL" id="CABVLZ010000001">
    <property type="protein sequence ID" value="VVU94513.1"/>
    <property type="molecule type" value="Genomic_DNA"/>
</dbReference>
<dbReference type="AlphaFoldDB" id="A0A5E8CGF3"/>
<protein>
    <recommendedName>
        <fullName evidence="2">N-formylglutamate amidohydrolase</fullName>
    </recommendedName>
</protein>
<evidence type="ECO:0008006" key="2">
    <source>
        <dbReference type="Google" id="ProtNLM"/>
    </source>
</evidence>
<dbReference type="SUPFAM" id="SSF53187">
    <property type="entry name" value="Zn-dependent exopeptidases"/>
    <property type="match status" value="1"/>
</dbReference>
<accession>A0A5E8CGF3</accession>